<reference evidence="2 3" key="2">
    <citation type="journal article" date="2011" name="J. Bacteriol.">
        <title>Complete genome sequence of strain HTCC2503T of Parvularcula bermudensis, the type species of the order "Parvularculales" in the class Alphaproteobacteria.</title>
        <authorList>
            <person name="Oh H.M."/>
            <person name="Kang I."/>
            <person name="Vergin K.L."/>
            <person name="Kang D."/>
            <person name="Rhee K.H."/>
            <person name="Giovannoni S.J."/>
            <person name="Cho J.C."/>
        </authorList>
    </citation>
    <scope>NUCLEOTIDE SEQUENCE [LARGE SCALE GENOMIC DNA]</scope>
    <source>
        <strain evidence="3">ATCC BAA-594 / HTCC2503 / KCTC 12087</strain>
    </source>
</reference>
<evidence type="ECO:0000313" key="2">
    <source>
        <dbReference type="EMBL" id="ADM10600.1"/>
    </source>
</evidence>
<evidence type="ECO:0000256" key="1">
    <source>
        <dbReference type="SAM" id="Phobius"/>
    </source>
</evidence>
<organism evidence="2 3">
    <name type="scientific">Parvularcula bermudensis (strain ATCC BAA-594 / HTCC2503 / KCTC 12087)</name>
    <dbReference type="NCBI Taxonomy" id="314260"/>
    <lineage>
        <taxon>Bacteria</taxon>
        <taxon>Pseudomonadati</taxon>
        <taxon>Pseudomonadota</taxon>
        <taxon>Alphaproteobacteria</taxon>
        <taxon>Parvularculales</taxon>
        <taxon>Parvularculaceae</taxon>
        <taxon>Parvularcula</taxon>
    </lineage>
</organism>
<protein>
    <recommendedName>
        <fullName evidence="4">DUF2842 domain-containing protein</fullName>
    </recommendedName>
</protein>
<sequence length="71" mass="8087">MTPSTKKLILILSFPVFLVLYIGIVLAIADRLPDHWAIDLVYYILVGTVWAFPLKPVLLWANRPVPDPERS</sequence>
<dbReference type="KEGG" id="pbr:PB2503_12814"/>
<name>E0TG29_PARBH</name>
<dbReference type="RefSeq" id="WP_013301574.1">
    <property type="nucleotide sequence ID" value="NC_014414.1"/>
</dbReference>
<feature type="transmembrane region" description="Helical" evidence="1">
    <location>
        <begin position="7"/>
        <end position="28"/>
    </location>
</feature>
<dbReference type="Pfam" id="PF11003">
    <property type="entry name" value="DUF2842"/>
    <property type="match status" value="1"/>
</dbReference>
<dbReference type="STRING" id="314260.PB2503_12814"/>
<keyword evidence="1" id="KW-0812">Transmembrane</keyword>
<feature type="transmembrane region" description="Helical" evidence="1">
    <location>
        <begin position="40"/>
        <end position="61"/>
    </location>
</feature>
<dbReference type="InterPro" id="IPR021265">
    <property type="entry name" value="DUF2842"/>
</dbReference>
<proteinExistence type="predicted"/>
<keyword evidence="1" id="KW-0472">Membrane</keyword>
<evidence type="ECO:0000313" key="3">
    <source>
        <dbReference type="Proteomes" id="UP000001302"/>
    </source>
</evidence>
<dbReference type="EMBL" id="CP002156">
    <property type="protein sequence ID" value="ADM10600.1"/>
    <property type="molecule type" value="Genomic_DNA"/>
</dbReference>
<reference evidence="3" key="1">
    <citation type="submission" date="2010-08" db="EMBL/GenBank/DDBJ databases">
        <title>Genome sequence of Parvularcula bermudensis HTCC2503.</title>
        <authorList>
            <person name="Kang D.-M."/>
            <person name="Oh H.-M."/>
            <person name="Cho J.-C."/>
        </authorList>
    </citation>
    <scope>NUCLEOTIDE SEQUENCE [LARGE SCALE GENOMIC DNA]</scope>
    <source>
        <strain evidence="3">ATCC BAA-594 / HTCC2503 / KCTC 12087</strain>
    </source>
</reference>
<dbReference type="AlphaFoldDB" id="E0TG29"/>
<accession>E0TG29</accession>
<dbReference type="Proteomes" id="UP000001302">
    <property type="component" value="Chromosome"/>
</dbReference>
<keyword evidence="1" id="KW-1133">Transmembrane helix</keyword>
<gene>
    <name evidence="2" type="ordered locus">PB2503_12814</name>
</gene>
<evidence type="ECO:0008006" key="4">
    <source>
        <dbReference type="Google" id="ProtNLM"/>
    </source>
</evidence>
<keyword evidence="3" id="KW-1185">Reference proteome</keyword>
<dbReference type="HOGENOM" id="CLU_179280_1_0_5"/>
<dbReference type="OrthoDB" id="7510023at2"/>